<evidence type="ECO:0008006" key="9">
    <source>
        <dbReference type="Google" id="ProtNLM"/>
    </source>
</evidence>
<gene>
    <name evidence="7" type="ORF">FSP39_012588</name>
</gene>
<feature type="domain" description="Copper type II ascorbate-dependent monooxygenase C-terminal" evidence="5">
    <location>
        <begin position="290"/>
        <end position="426"/>
    </location>
</feature>
<dbReference type="Gene3D" id="2.60.120.310">
    <property type="entry name" value="Copper type II, ascorbate-dependent monooxygenase, N-terminal domain"/>
    <property type="match status" value="1"/>
</dbReference>
<feature type="domain" description="Copper type II ascorbate-dependent monooxygenase N-terminal" evidence="4">
    <location>
        <begin position="155"/>
        <end position="267"/>
    </location>
</feature>
<dbReference type="EMBL" id="VSWD01000005">
    <property type="protein sequence ID" value="KAK3102605.1"/>
    <property type="molecule type" value="Genomic_DNA"/>
</dbReference>
<dbReference type="InterPro" id="IPR057626">
    <property type="entry name" value="S-S_Temptin"/>
</dbReference>
<evidence type="ECO:0000256" key="2">
    <source>
        <dbReference type="ARBA" id="ARBA00023180"/>
    </source>
</evidence>
<dbReference type="Pfam" id="PF24784">
    <property type="entry name" value="Temptin_C"/>
    <property type="match status" value="1"/>
</dbReference>
<feature type="signal peptide" evidence="3">
    <location>
        <begin position="1"/>
        <end position="22"/>
    </location>
</feature>
<dbReference type="Pfam" id="PF03712">
    <property type="entry name" value="Cu2_monoox_C"/>
    <property type="match status" value="1"/>
</dbReference>
<dbReference type="GO" id="GO:0005507">
    <property type="term" value="F:copper ion binding"/>
    <property type="evidence" value="ECO:0007669"/>
    <property type="project" value="InterPro"/>
</dbReference>
<dbReference type="SUPFAM" id="SSF49742">
    <property type="entry name" value="PHM/PNGase F"/>
    <property type="match status" value="2"/>
</dbReference>
<evidence type="ECO:0000313" key="7">
    <source>
        <dbReference type="EMBL" id="KAK3102605.1"/>
    </source>
</evidence>
<keyword evidence="3" id="KW-0732">Signal</keyword>
<evidence type="ECO:0000256" key="1">
    <source>
        <dbReference type="ARBA" id="ARBA00023157"/>
    </source>
</evidence>
<evidence type="ECO:0000313" key="8">
    <source>
        <dbReference type="Proteomes" id="UP001186944"/>
    </source>
</evidence>
<dbReference type="Proteomes" id="UP001186944">
    <property type="component" value="Unassembled WGS sequence"/>
</dbReference>
<dbReference type="InterPro" id="IPR014784">
    <property type="entry name" value="Cu2_ascorb_mOase-like_C"/>
</dbReference>
<feature type="non-terminal residue" evidence="7">
    <location>
        <position position="1"/>
    </location>
</feature>
<keyword evidence="1" id="KW-1015">Disulfide bond</keyword>
<dbReference type="GO" id="GO:0004500">
    <property type="term" value="F:dopamine beta-monooxygenase activity"/>
    <property type="evidence" value="ECO:0007669"/>
    <property type="project" value="InterPro"/>
</dbReference>
<sequence>SRMVQKGQHILLLLFVLGCANCYPYFQREIPNGQYVPHPCKNITWKGIGHVNPLGGGARNKFGLDFSAAGEKWTRELCMLDSDLDGKTNGEELGDPLCTWRKGDPRPSTTGITHPGICEPFDSPRCFNFNKWVDCNYGDFACKGLEEPDLVKHTLRFPRTKVPDKPTNYRCISFDLPTDADYHMIAFEPIIDNSDVLHHIALYGCEDNAVDVTEPTGCFMTRKECRTVIAGWAVGLPGECLPREAGISIGTKGFKKAYMQMHWTNHKVGEVNYTDSSGLTLYLTKNKRKYDAGILNVGQEYLKLPPGQSRVMQEGICTKEMLSKRMLGPIYVSTVANHMHLIGKSMTVELHRDGKLFKTLSHDGHYGYESPVIHRHKPPIAINSGDSIKSTCYFDTTNKTKTVFNGFGTLDEMCYAFLVVYPKKNLLVDTCVPWKTIDWTLVKYHHFIPFLKPVIDGCNFAEFKDLTNPKTIALHKLLSDNCHLLSDCLEECVAAVNEAMKHPCMKGHIGDYLKEEARKGDLGGQFKDFYSRIDSCNREMAKKTCRRIVFVPIMQRCGPVP</sequence>
<proteinExistence type="predicted"/>
<organism evidence="7 8">
    <name type="scientific">Pinctada imbricata</name>
    <name type="common">Atlantic pearl-oyster</name>
    <name type="synonym">Pinctada martensii</name>
    <dbReference type="NCBI Taxonomy" id="66713"/>
    <lineage>
        <taxon>Eukaryota</taxon>
        <taxon>Metazoa</taxon>
        <taxon>Spiralia</taxon>
        <taxon>Lophotrochozoa</taxon>
        <taxon>Mollusca</taxon>
        <taxon>Bivalvia</taxon>
        <taxon>Autobranchia</taxon>
        <taxon>Pteriomorphia</taxon>
        <taxon>Pterioida</taxon>
        <taxon>Pterioidea</taxon>
        <taxon>Pteriidae</taxon>
        <taxon>Pinctada</taxon>
    </lineage>
</organism>
<dbReference type="PANTHER" id="PTHR10157">
    <property type="entry name" value="DOPAMINE BETA HYDROXYLASE RELATED"/>
    <property type="match status" value="1"/>
</dbReference>
<feature type="domain" description="Temptin Cys/Cys disulfide" evidence="6">
    <location>
        <begin position="21"/>
        <end position="117"/>
    </location>
</feature>
<evidence type="ECO:0000259" key="4">
    <source>
        <dbReference type="Pfam" id="PF01082"/>
    </source>
</evidence>
<dbReference type="InterPro" id="IPR008977">
    <property type="entry name" value="PHM/PNGase_F_dom_sf"/>
</dbReference>
<evidence type="ECO:0000256" key="3">
    <source>
        <dbReference type="SAM" id="SignalP"/>
    </source>
</evidence>
<dbReference type="PANTHER" id="PTHR10157:SF23">
    <property type="entry name" value="MOXD1 HOMOLOG 1"/>
    <property type="match status" value="1"/>
</dbReference>
<dbReference type="Gene3D" id="2.60.120.230">
    <property type="match status" value="1"/>
</dbReference>
<accession>A0AA88YMN8</accession>
<reference evidence="7" key="1">
    <citation type="submission" date="2019-08" db="EMBL/GenBank/DDBJ databases">
        <title>The improved chromosome-level genome for the pearl oyster Pinctada fucata martensii using PacBio sequencing and Hi-C.</title>
        <authorList>
            <person name="Zheng Z."/>
        </authorList>
    </citation>
    <scope>NUCLEOTIDE SEQUENCE</scope>
    <source>
        <strain evidence="7">ZZ-2019</strain>
        <tissue evidence="7">Adductor muscle</tissue>
    </source>
</reference>
<evidence type="ECO:0000259" key="5">
    <source>
        <dbReference type="Pfam" id="PF03712"/>
    </source>
</evidence>
<name>A0AA88YMN8_PINIB</name>
<dbReference type="InterPro" id="IPR036939">
    <property type="entry name" value="Cu2_ascorb_mOase_N_sf"/>
</dbReference>
<evidence type="ECO:0000259" key="6">
    <source>
        <dbReference type="Pfam" id="PF24784"/>
    </source>
</evidence>
<dbReference type="InterPro" id="IPR000945">
    <property type="entry name" value="DBH-like"/>
</dbReference>
<keyword evidence="8" id="KW-1185">Reference proteome</keyword>
<dbReference type="Pfam" id="PF01082">
    <property type="entry name" value="Cu2_monooxygen"/>
    <property type="match status" value="1"/>
</dbReference>
<protein>
    <recommendedName>
        <fullName evidence="9">Temptin</fullName>
    </recommendedName>
</protein>
<comment type="caution">
    <text evidence="7">The sequence shown here is derived from an EMBL/GenBank/DDBJ whole genome shotgun (WGS) entry which is preliminary data.</text>
</comment>
<dbReference type="InterPro" id="IPR000323">
    <property type="entry name" value="Cu2_ascorb_mOase_N"/>
</dbReference>
<keyword evidence="2" id="KW-0325">Glycoprotein</keyword>
<dbReference type="InterPro" id="IPR024548">
    <property type="entry name" value="Cu2_monoox_C"/>
</dbReference>
<feature type="chain" id="PRO_5041698278" description="Temptin" evidence="3">
    <location>
        <begin position="23"/>
        <end position="561"/>
    </location>
</feature>
<dbReference type="AlphaFoldDB" id="A0AA88YMN8"/>